<protein>
    <submittedName>
        <fullName evidence="1">Tol-pal system-associated acyl-CoA thioesterase</fullName>
    </submittedName>
</protein>
<dbReference type="InterPro" id="IPR029069">
    <property type="entry name" value="HotDog_dom_sf"/>
</dbReference>
<dbReference type="EMBL" id="AUZX01009211">
    <property type="protein sequence ID" value="EQD52532.1"/>
    <property type="molecule type" value="Genomic_DNA"/>
</dbReference>
<accession>T1A6E8</accession>
<comment type="caution">
    <text evidence="1">The sequence shown here is derived from an EMBL/GenBank/DDBJ whole genome shotgun (WGS) entry which is preliminary data.</text>
</comment>
<name>T1A6E8_9ZZZZ</name>
<proteinExistence type="predicted"/>
<reference evidence="1" key="2">
    <citation type="journal article" date="2014" name="ISME J.">
        <title>Microbial stratification in low pH oxic and suboxic macroscopic growths along an acid mine drainage.</title>
        <authorList>
            <person name="Mendez-Garcia C."/>
            <person name="Mesa V."/>
            <person name="Sprenger R.R."/>
            <person name="Richter M."/>
            <person name="Diez M.S."/>
            <person name="Solano J."/>
            <person name="Bargiela R."/>
            <person name="Golyshina O.V."/>
            <person name="Manteca A."/>
            <person name="Ramos J.L."/>
            <person name="Gallego J.R."/>
            <person name="Llorente I."/>
            <person name="Martins Dos Santos V.A."/>
            <person name="Jensen O.N."/>
            <person name="Pelaez A.I."/>
            <person name="Sanchez J."/>
            <person name="Ferrer M."/>
        </authorList>
    </citation>
    <scope>NUCLEOTIDE SEQUENCE</scope>
</reference>
<reference evidence="1" key="1">
    <citation type="submission" date="2013-08" db="EMBL/GenBank/DDBJ databases">
        <authorList>
            <person name="Mendez C."/>
            <person name="Richter M."/>
            <person name="Ferrer M."/>
            <person name="Sanchez J."/>
        </authorList>
    </citation>
    <scope>NUCLEOTIDE SEQUENCE</scope>
</reference>
<dbReference type="SUPFAM" id="SSF54637">
    <property type="entry name" value="Thioesterase/thiol ester dehydrase-isomerase"/>
    <property type="match status" value="1"/>
</dbReference>
<organism evidence="1">
    <name type="scientific">mine drainage metagenome</name>
    <dbReference type="NCBI Taxonomy" id="410659"/>
    <lineage>
        <taxon>unclassified sequences</taxon>
        <taxon>metagenomes</taxon>
        <taxon>ecological metagenomes</taxon>
    </lineage>
</organism>
<gene>
    <name evidence="1" type="ORF">B1A_12657</name>
</gene>
<sequence>MDLRFRRPAMLDDEIDATLRVVARKAAALEFAQTLVRVADAVTLVEATVRVACVSATDFRPVPIPRNLLTEPTIQP</sequence>
<evidence type="ECO:0000313" key="1">
    <source>
        <dbReference type="EMBL" id="EQD52532.1"/>
    </source>
</evidence>
<dbReference type="Gene3D" id="3.10.129.10">
    <property type="entry name" value="Hotdog Thioesterase"/>
    <property type="match status" value="1"/>
</dbReference>
<dbReference type="AlphaFoldDB" id="T1A6E8"/>